<dbReference type="PANTHER" id="PTHR33162">
    <property type="entry name" value="SEC-INDEPENDENT PROTEIN TRANSLOCASE PROTEIN TATA, CHLOROPLASTIC"/>
    <property type="match status" value="1"/>
</dbReference>
<dbReference type="AlphaFoldDB" id="A0A0H5BEY7"/>
<comment type="function">
    <text evidence="9">Part of the twin-arginine translocation (Tat) system that transports large folded proteins containing a characteristic twin-arginine motif in their signal peptide across membranes. Together with TatC, TatB is part of a receptor directly interacting with Tat signal peptides. TatB may form an oligomeric binding site that transiently accommodates folded Tat precursor proteins before their translocation.</text>
</comment>
<evidence type="ECO:0000256" key="11">
    <source>
        <dbReference type="SAM" id="Phobius"/>
    </source>
</evidence>
<keyword evidence="2 9" id="KW-0813">Transport</keyword>
<dbReference type="GO" id="GO:0043953">
    <property type="term" value="P:protein transport by the Tat complex"/>
    <property type="evidence" value="ECO:0007669"/>
    <property type="project" value="UniProtKB-UniRule"/>
</dbReference>
<comment type="subcellular location">
    <subcellularLocation>
        <location evidence="9">Cell membrane</location>
        <topology evidence="9">Single-pass membrane protein</topology>
    </subcellularLocation>
    <subcellularLocation>
        <location evidence="1">Membrane</location>
        <topology evidence="1">Single-pass membrane protein</topology>
    </subcellularLocation>
</comment>
<protein>
    <recommendedName>
        <fullName evidence="9">Sec-independent protein translocase protein TatB</fullName>
    </recommendedName>
</protein>
<organism evidence="13 14">
    <name type="scientific">Blastochloris viridis</name>
    <name type="common">Rhodopseudomonas viridis</name>
    <dbReference type="NCBI Taxonomy" id="1079"/>
    <lineage>
        <taxon>Bacteria</taxon>
        <taxon>Pseudomonadati</taxon>
        <taxon>Pseudomonadota</taxon>
        <taxon>Alphaproteobacteria</taxon>
        <taxon>Hyphomicrobiales</taxon>
        <taxon>Blastochloridaceae</taxon>
        <taxon>Blastochloris</taxon>
    </lineage>
</organism>
<dbReference type="GO" id="GO:0008320">
    <property type="term" value="F:protein transmembrane transporter activity"/>
    <property type="evidence" value="ECO:0007669"/>
    <property type="project" value="UniProtKB-UniRule"/>
</dbReference>
<dbReference type="PANTHER" id="PTHR33162:SF1">
    <property type="entry name" value="SEC-INDEPENDENT PROTEIN TRANSLOCASE PROTEIN TATA, CHLOROPLASTIC"/>
    <property type="match status" value="1"/>
</dbReference>
<evidence type="ECO:0000256" key="3">
    <source>
        <dbReference type="ARBA" id="ARBA00022475"/>
    </source>
</evidence>
<dbReference type="PATRIC" id="fig|1079.6.peg.1609"/>
<dbReference type="Gene3D" id="1.20.5.3310">
    <property type="match status" value="1"/>
</dbReference>
<keyword evidence="3 9" id="KW-1003">Cell membrane</keyword>
<dbReference type="Proteomes" id="UP000065734">
    <property type="component" value="Chromosome I"/>
</dbReference>
<dbReference type="RefSeq" id="WP_055037140.1">
    <property type="nucleotide sequence ID" value="NZ_AP014854.2"/>
</dbReference>
<evidence type="ECO:0000256" key="2">
    <source>
        <dbReference type="ARBA" id="ARBA00022448"/>
    </source>
</evidence>
<feature type="transmembrane region" description="Helical" evidence="11">
    <location>
        <begin position="6"/>
        <end position="22"/>
    </location>
</feature>
<dbReference type="KEGG" id="bvr:BVIR_1553"/>
<keyword evidence="6 9" id="KW-1133">Transmembrane helix</keyword>
<reference evidence="14" key="3">
    <citation type="journal article" date="2016" name="Genome Announc.">
        <title>Revised genome sequence of the purple photosynthetic bacterium Blastochloris viridis.</title>
        <authorList>
            <person name="Liu L.N."/>
            <person name="Faulkner M."/>
            <person name="Liu X."/>
            <person name="Huang F."/>
            <person name="Darby A.C."/>
            <person name="Hall N."/>
        </authorList>
    </citation>
    <scope>NUCLEOTIDE SEQUENCE [LARGE SCALE GENOMIC DNA]</scope>
    <source>
        <strain evidence="14">ATCC 19567 / DSM 133 / F</strain>
    </source>
</reference>
<evidence type="ECO:0000313" key="13">
    <source>
        <dbReference type="EMBL" id="CUU41997.1"/>
    </source>
</evidence>
<proteinExistence type="inferred from homology"/>
<evidence type="ECO:0000313" key="12">
    <source>
        <dbReference type="EMBL" id="BAS00788.1"/>
    </source>
</evidence>
<dbReference type="Pfam" id="PF02416">
    <property type="entry name" value="TatA_B_E"/>
    <property type="match status" value="1"/>
</dbReference>
<feature type="region of interest" description="Disordered" evidence="10">
    <location>
        <begin position="87"/>
        <end position="148"/>
    </location>
</feature>
<keyword evidence="8 9" id="KW-0472">Membrane</keyword>
<dbReference type="EMBL" id="LN907867">
    <property type="protein sequence ID" value="CUU41997.1"/>
    <property type="molecule type" value="Genomic_DNA"/>
</dbReference>
<accession>A0A0H5BEY7</accession>
<evidence type="ECO:0000256" key="5">
    <source>
        <dbReference type="ARBA" id="ARBA00022927"/>
    </source>
</evidence>
<evidence type="ECO:0000256" key="10">
    <source>
        <dbReference type="SAM" id="MobiDB-lite"/>
    </source>
</evidence>
<feature type="compositionally biased region" description="Low complexity" evidence="10">
    <location>
        <begin position="109"/>
        <end position="138"/>
    </location>
</feature>
<keyword evidence="7 9" id="KW-0811">Translocation</keyword>
<dbReference type="InterPro" id="IPR003369">
    <property type="entry name" value="TatA/B/E"/>
</dbReference>
<dbReference type="PRINTS" id="PR01506">
    <property type="entry name" value="TATBPROTEIN"/>
</dbReference>
<evidence type="ECO:0000256" key="7">
    <source>
        <dbReference type="ARBA" id="ARBA00023010"/>
    </source>
</evidence>
<reference evidence="12" key="1">
    <citation type="journal article" date="2015" name="Genome Announc.">
        <title>Complete Genome Sequence of the Bacteriochlorophyll b-Producing Photosynthetic Bacterium Blastochloris viridis.</title>
        <authorList>
            <person name="Tsukatani Y."/>
            <person name="Hirose Y."/>
            <person name="Harada J."/>
            <person name="Misawa N."/>
            <person name="Mori K."/>
            <person name="Inoue K."/>
            <person name="Tamiaki H."/>
        </authorList>
    </citation>
    <scope>NUCLEOTIDE SEQUENCE [LARGE SCALE GENOMIC DNA]</scope>
    <source>
        <strain evidence="12">DSM 133</strain>
    </source>
</reference>
<feature type="compositionally biased region" description="Basic and acidic residues" evidence="10">
    <location>
        <begin position="97"/>
        <end position="108"/>
    </location>
</feature>
<keyword evidence="5 9" id="KW-0653">Protein transport</keyword>
<evidence type="ECO:0000313" key="14">
    <source>
        <dbReference type="Proteomes" id="UP000065734"/>
    </source>
</evidence>
<reference evidence="13" key="2">
    <citation type="submission" date="2015-11" db="EMBL/GenBank/DDBJ databases">
        <authorList>
            <person name="Zhang Y."/>
            <person name="Guo Z."/>
        </authorList>
    </citation>
    <scope>NUCLEOTIDE SEQUENCE</scope>
    <source>
        <strain evidence="13">1</strain>
    </source>
</reference>
<dbReference type="STRING" id="1079.BVIR_1553"/>
<comment type="subunit">
    <text evidence="9">The Tat system comprises two distinct complexes: a TatABC complex, containing multiple copies of TatA, TatB and TatC subunits, and a separate TatA complex, containing only TatA subunits. Substrates initially bind to the TatABC complex, which probably triggers association of the separate TatA complex to form the active translocon.</text>
</comment>
<comment type="similarity">
    <text evidence="9">Belongs to the TatB family.</text>
</comment>
<dbReference type="NCBIfam" id="TIGR01410">
    <property type="entry name" value="tatB"/>
    <property type="match status" value="1"/>
</dbReference>
<evidence type="ECO:0000256" key="6">
    <source>
        <dbReference type="ARBA" id="ARBA00022989"/>
    </source>
</evidence>
<evidence type="ECO:0000256" key="4">
    <source>
        <dbReference type="ARBA" id="ARBA00022692"/>
    </source>
</evidence>
<keyword evidence="14" id="KW-1185">Reference proteome</keyword>
<evidence type="ECO:0000256" key="8">
    <source>
        <dbReference type="ARBA" id="ARBA00023136"/>
    </source>
</evidence>
<evidence type="ECO:0000256" key="9">
    <source>
        <dbReference type="HAMAP-Rule" id="MF_00237"/>
    </source>
</evidence>
<dbReference type="HAMAP" id="MF_00237">
    <property type="entry name" value="TatB"/>
    <property type="match status" value="1"/>
</dbReference>
<sequence>MFDIGWSELLVIAVVALVVIGPKELPGVIRGLGQIVAKMQRIAAEFRGQFNEAIREAELTDLKKSVDDIRSIANPLQTLKDEVRQSIESAVAPADAKPADAKTTEAKPADPTAAAVQPAVPLDLAPPAAEATPSAPESVTAAPESKPA</sequence>
<keyword evidence="4 9" id="KW-0812">Transmembrane</keyword>
<dbReference type="GO" id="GO:0033281">
    <property type="term" value="C:TAT protein transport complex"/>
    <property type="evidence" value="ECO:0007669"/>
    <property type="project" value="UniProtKB-UniRule"/>
</dbReference>
<dbReference type="OrthoDB" id="7206969at2"/>
<dbReference type="EMBL" id="AP014854">
    <property type="protein sequence ID" value="BAS00788.1"/>
    <property type="molecule type" value="Genomic_DNA"/>
</dbReference>
<name>A0A0H5BEY7_BLAVI</name>
<gene>
    <name evidence="9 13" type="primary">tatB</name>
    <name evidence="12" type="ORF">BV133_3194</name>
    <name evidence="13" type="ORF">BVIRIDIS_09980</name>
</gene>
<dbReference type="InterPro" id="IPR018448">
    <property type="entry name" value="TatB"/>
</dbReference>
<evidence type="ECO:0000256" key="1">
    <source>
        <dbReference type="ARBA" id="ARBA00004167"/>
    </source>
</evidence>